<comment type="caution">
    <text evidence="8">The sequence shown here is derived from an EMBL/GenBank/DDBJ whole genome shotgun (WGS) entry which is preliminary data.</text>
</comment>
<dbReference type="PANTHER" id="PTHR23501">
    <property type="entry name" value="MAJOR FACILITATOR SUPERFAMILY"/>
    <property type="match status" value="1"/>
</dbReference>
<feature type="transmembrane region" description="Helical" evidence="6">
    <location>
        <begin position="478"/>
        <end position="497"/>
    </location>
</feature>
<evidence type="ECO:0000313" key="8">
    <source>
        <dbReference type="EMBL" id="KAJ5350627.1"/>
    </source>
</evidence>
<evidence type="ECO:0000256" key="1">
    <source>
        <dbReference type="ARBA" id="ARBA00004141"/>
    </source>
</evidence>
<feature type="transmembrane region" description="Helical" evidence="6">
    <location>
        <begin position="363"/>
        <end position="388"/>
    </location>
</feature>
<dbReference type="PRINTS" id="PR01036">
    <property type="entry name" value="TCRTETB"/>
</dbReference>
<feature type="compositionally biased region" description="Basic and acidic residues" evidence="5">
    <location>
        <begin position="531"/>
        <end position="540"/>
    </location>
</feature>
<evidence type="ECO:0000256" key="2">
    <source>
        <dbReference type="ARBA" id="ARBA00022692"/>
    </source>
</evidence>
<keyword evidence="4 6" id="KW-0472">Membrane</keyword>
<dbReference type="InterPro" id="IPR011701">
    <property type="entry name" value="MFS"/>
</dbReference>
<dbReference type="GO" id="GO:0022857">
    <property type="term" value="F:transmembrane transporter activity"/>
    <property type="evidence" value="ECO:0007669"/>
    <property type="project" value="InterPro"/>
</dbReference>
<keyword evidence="9" id="KW-1185">Reference proteome</keyword>
<dbReference type="PANTHER" id="PTHR23501:SF59">
    <property type="entry name" value="MAJOR FACILITATOR SUPERFAMILY (MFS) PROFILE DOMAIN-CONTAINING PROTEIN-RELATED"/>
    <property type="match status" value="1"/>
</dbReference>
<feature type="domain" description="Major facilitator superfamily (MFS) profile" evidence="7">
    <location>
        <begin position="13"/>
        <end position="502"/>
    </location>
</feature>
<accession>A0A9W9QYY7</accession>
<dbReference type="EMBL" id="JAPZBR010000006">
    <property type="protein sequence ID" value="KAJ5350627.1"/>
    <property type="molecule type" value="Genomic_DNA"/>
</dbReference>
<feature type="transmembrane region" description="Helical" evidence="6">
    <location>
        <begin position="106"/>
        <end position="125"/>
    </location>
</feature>
<feature type="transmembrane region" description="Helical" evidence="6">
    <location>
        <begin position="204"/>
        <end position="223"/>
    </location>
</feature>
<dbReference type="InterPro" id="IPR020846">
    <property type="entry name" value="MFS_dom"/>
</dbReference>
<evidence type="ECO:0000256" key="5">
    <source>
        <dbReference type="SAM" id="MobiDB-lite"/>
    </source>
</evidence>
<dbReference type="Proteomes" id="UP001148299">
    <property type="component" value="Unassembled WGS sequence"/>
</dbReference>
<feature type="transmembrane region" description="Helical" evidence="6">
    <location>
        <begin position="337"/>
        <end position="357"/>
    </location>
</feature>
<keyword evidence="3 6" id="KW-1133">Transmembrane helix</keyword>
<dbReference type="Gene3D" id="1.20.1250.20">
    <property type="entry name" value="MFS general substrate transporter like domains"/>
    <property type="match status" value="1"/>
</dbReference>
<evidence type="ECO:0000256" key="4">
    <source>
        <dbReference type="ARBA" id="ARBA00023136"/>
    </source>
</evidence>
<dbReference type="Pfam" id="PF07690">
    <property type="entry name" value="MFS_1"/>
    <property type="match status" value="1"/>
</dbReference>
<feature type="transmembrane region" description="Helical" evidence="6">
    <location>
        <begin position="400"/>
        <end position="423"/>
    </location>
</feature>
<comment type="subcellular location">
    <subcellularLocation>
        <location evidence="1">Membrane</location>
        <topology evidence="1">Multi-pass membrane protein</topology>
    </subcellularLocation>
</comment>
<reference evidence="8" key="2">
    <citation type="journal article" date="2023" name="IMA Fungus">
        <title>Comparative genomic study of the Penicillium genus elucidates a diverse pangenome and 15 lateral gene transfer events.</title>
        <authorList>
            <person name="Petersen C."/>
            <person name="Sorensen T."/>
            <person name="Nielsen M.R."/>
            <person name="Sondergaard T.E."/>
            <person name="Sorensen J.L."/>
            <person name="Fitzpatrick D.A."/>
            <person name="Frisvad J.C."/>
            <person name="Nielsen K.L."/>
        </authorList>
    </citation>
    <scope>NUCLEOTIDE SEQUENCE</scope>
    <source>
        <strain evidence="8">IBT 35675</strain>
    </source>
</reference>
<feature type="transmembrane region" description="Helical" evidence="6">
    <location>
        <begin position="79"/>
        <end position="100"/>
    </location>
</feature>
<sequence length="540" mass="58223">MFELPDDRRFTLTIVALSTISLTVSLSSTSLSNAIPVITNQFHGTDTQAFWSGTAYLLCSAVFQPAFAVASHHFGRKPLFISAVIFFLAGSALATGSGSFEVLLSARSIQGFGGGGLLTLSEILIADLTPLRERGKWIGLLSMMWAVGCVCGPIVGGALAHENIWRWIFAINLPLASASLALICISLRPSEVGVLKADKGRIDWVGFGLFIPSMASFLIPITWGGEMFPWASWHTLVPLLTGTAGLISFVSYEVWVAREPFLLGSIFRDGNSRLIYLQTFTHGLVVWCLLYYLPLYYQAVQSYTPLMSGVALLPETFTISLSAGLVGMLITATGRYYSALWIGWATVTTGVGLLYLLSTNTAVYEWVLINLVVGLGTGSLFTSANLAIQANKSSDEMSHALGFFAFFRTLGQSIGVAIGGTTFDNLFNQKLRDNPALDALAKKLGTGAAALVQSLKAVPEDDPRKPQLIQAYADSLRVIWLVLCGCAGVALLASLFVKRYSLGSRKSESNEDLGSTTSEEKAEITLNLPDDTEKSMDGRK</sequence>
<organism evidence="8 9">
    <name type="scientific">Penicillium brevicompactum</name>
    <dbReference type="NCBI Taxonomy" id="5074"/>
    <lineage>
        <taxon>Eukaryota</taxon>
        <taxon>Fungi</taxon>
        <taxon>Dikarya</taxon>
        <taxon>Ascomycota</taxon>
        <taxon>Pezizomycotina</taxon>
        <taxon>Eurotiomycetes</taxon>
        <taxon>Eurotiomycetidae</taxon>
        <taxon>Eurotiales</taxon>
        <taxon>Aspergillaceae</taxon>
        <taxon>Penicillium</taxon>
    </lineage>
</organism>
<feature type="transmembrane region" description="Helical" evidence="6">
    <location>
        <begin position="306"/>
        <end position="330"/>
    </location>
</feature>
<feature type="region of interest" description="Disordered" evidence="5">
    <location>
        <begin position="506"/>
        <end position="540"/>
    </location>
</feature>
<dbReference type="PROSITE" id="PS50850">
    <property type="entry name" value="MFS"/>
    <property type="match status" value="1"/>
</dbReference>
<feature type="transmembrane region" description="Helical" evidence="6">
    <location>
        <begin position="50"/>
        <end position="70"/>
    </location>
</feature>
<feature type="transmembrane region" description="Helical" evidence="6">
    <location>
        <begin position="164"/>
        <end position="183"/>
    </location>
</feature>
<reference evidence="8" key="1">
    <citation type="submission" date="2022-12" db="EMBL/GenBank/DDBJ databases">
        <authorList>
            <person name="Petersen C."/>
        </authorList>
    </citation>
    <scope>NUCLEOTIDE SEQUENCE</scope>
    <source>
        <strain evidence="8">IBT 35675</strain>
    </source>
</reference>
<feature type="transmembrane region" description="Helical" evidence="6">
    <location>
        <begin position="235"/>
        <end position="255"/>
    </location>
</feature>
<keyword evidence="2 6" id="KW-0812">Transmembrane</keyword>
<evidence type="ECO:0000256" key="6">
    <source>
        <dbReference type="SAM" id="Phobius"/>
    </source>
</evidence>
<dbReference type="Gene3D" id="1.20.1720.10">
    <property type="entry name" value="Multidrug resistance protein D"/>
    <property type="match status" value="1"/>
</dbReference>
<dbReference type="InterPro" id="IPR036259">
    <property type="entry name" value="MFS_trans_sf"/>
</dbReference>
<dbReference type="AlphaFoldDB" id="A0A9W9QYY7"/>
<evidence type="ECO:0000313" key="9">
    <source>
        <dbReference type="Proteomes" id="UP001148299"/>
    </source>
</evidence>
<gene>
    <name evidence="8" type="ORF">N7541_008354</name>
</gene>
<dbReference type="GO" id="GO:0005886">
    <property type="term" value="C:plasma membrane"/>
    <property type="evidence" value="ECO:0007669"/>
    <property type="project" value="TreeGrafter"/>
</dbReference>
<dbReference type="SUPFAM" id="SSF103473">
    <property type="entry name" value="MFS general substrate transporter"/>
    <property type="match status" value="1"/>
</dbReference>
<proteinExistence type="predicted"/>
<protein>
    <recommendedName>
        <fullName evidence="7">Major facilitator superfamily (MFS) profile domain-containing protein</fullName>
    </recommendedName>
</protein>
<evidence type="ECO:0000256" key="3">
    <source>
        <dbReference type="ARBA" id="ARBA00022989"/>
    </source>
</evidence>
<feature type="transmembrane region" description="Helical" evidence="6">
    <location>
        <begin position="275"/>
        <end position="294"/>
    </location>
</feature>
<evidence type="ECO:0000259" key="7">
    <source>
        <dbReference type="PROSITE" id="PS50850"/>
    </source>
</evidence>
<feature type="transmembrane region" description="Helical" evidence="6">
    <location>
        <begin position="137"/>
        <end position="158"/>
    </location>
</feature>
<name>A0A9W9QYY7_PENBR</name>